<evidence type="ECO:0000313" key="2">
    <source>
        <dbReference type="Proteomes" id="UP000027195"/>
    </source>
</evidence>
<gene>
    <name evidence="1" type="ORF">BOTBODRAFT_503033</name>
</gene>
<dbReference type="InParanoid" id="A0A067M2I6"/>
<keyword evidence="2" id="KW-1185">Reference proteome</keyword>
<dbReference type="Proteomes" id="UP000027195">
    <property type="component" value="Unassembled WGS sequence"/>
</dbReference>
<dbReference type="EMBL" id="KL198072">
    <property type="protein sequence ID" value="KDQ09983.1"/>
    <property type="molecule type" value="Genomic_DNA"/>
</dbReference>
<sequence length="65" mass="7653">MTQALMLLVWRSQNGQYWLRVSSRVSCEPAVIIGYDKSASLPSIRLWRHRWCCTHTRFPSLLSCR</sequence>
<name>A0A067M2I6_BOTB1</name>
<evidence type="ECO:0000313" key="1">
    <source>
        <dbReference type="EMBL" id="KDQ09983.1"/>
    </source>
</evidence>
<proteinExistence type="predicted"/>
<accession>A0A067M2I6</accession>
<reference evidence="2" key="1">
    <citation type="journal article" date="2014" name="Proc. Natl. Acad. Sci. U.S.A.">
        <title>Extensive sampling of basidiomycete genomes demonstrates inadequacy of the white-rot/brown-rot paradigm for wood decay fungi.</title>
        <authorList>
            <person name="Riley R."/>
            <person name="Salamov A.A."/>
            <person name="Brown D.W."/>
            <person name="Nagy L.G."/>
            <person name="Floudas D."/>
            <person name="Held B.W."/>
            <person name="Levasseur A."/>
            <person name="Lombard V."/>
            <person name="Morin E."/>
            <person name="Otillar R."/>
            <person name="Lindquist E.A."/>
            <person name="Sun H."/>
            <person name="LaButti K.M."/>
            <person name="Schmutz J."/>
            <person name="Jabbour D."/>
            <person name="Luo H."/>
            <person name="Baker S.E."/>
            <person name="Pisabarro A.G."/>
            <person name="Walton J.D."/>
            <person name="Blanchette R.A."/>
            <person name="Henrissat B."/>
            <person name="Martin F."/>
            <person name="Cullen D."/>
            <person name="Hibbett D.S."/>
            <person name="Grigoriev I.V."/>
        </authorList>
    </citation>
    <scope>NUCLEOTIDE SEQUENCE [LARGE SCALE GENOMIC DNA]</scope>
    <source>
        <strain evidence="2">FD-172 SS1</strain>
    </source>
</reference>
<dbReference type="HOGENOM" id="CLU_2849386_0_0_1"/>
<protein>
    <submittedName>
        <fullName evidence="1">Uncharacterized protein</fullName>
    </submittedName>
</protein>
<organism evidence="1 2">
    <name type="scientific">Botryobasidium botryosum (strain FD-172 SS1)</name>
    <dbReference type="NCBI Taxonomy" id="930990"/>
    <lineage>
        <taxon>Eukaryota</taxon>
        <taxon>Fungi</taxon>
        <taxon>Dikarya</taxon>
        <taxon>Basidiomycota</taxon>
        <taxon>Agaricomycotina</taxon>
        <taxon>Agaricomycetes</taxon>
        <taxon>Cantharellales</taxon>
        <taxon>Botryobasidiaceae</taxon>
        <taxon>Botryobasidium</taxon>
    </lineage>
</organism>
<dbReference type="AlphaFoldDB" id="A0A067M2I6"/>